<organism evidence="1 2">
    <name type="scientific">Lapillicoccus jejuensis</name>
    <dbReference type="NCBI Taxonomy" id="402171"/>
    <lineage>
        <taxon>Bacteria</taxon>
        <taxon>Bacillati</taxon>
        <taxon>Actinomycetota</taxon>
        <taxon>Actinomycetes</taxon>
        <taxon>Micrococcales</taxon>
        <taxon>Intrasporangiaceae</taxon>
        <taxon>Lapillicoccus</taxon>
    </lineage>
</organism>
<dbReference type="EMBL" id="VFMN01000001">
    <property type="protein sequence ID" value="TQJ09103.1"/>
    <property type="molecule type" value="Genomic_DNA"/>
</dbReference>
<proteinExistence type="predicted"/>
<accession>A0A542E182</accession>
<protein>
    <submittedName>
        <fullName evidence="1">Uncharacterized protein</fullName>
    </submittedName>
</protein>
<dbReference type="AlphaFoldDB" id="A0A542E182"/>
<dbReference type="Gene3D" id="2.30.29.80">
    <property type="match status" value="1"/>
</dbReference>
<dbReference type="Proteomes" id="UP000317893">
    <property type="component" value="Unassembled WGS sequence"/>
</dbReference>
<comment type="caution">
    <text evidence="1">The sequence shown here is derived from an EMBL/GenBank/DDBJ whole genome shotgun (WGS) entry which is preliminary data.</text>
</comment>
<keyword evidence="2" id="KW-1185">Reference proteome</keyword>
<sequence>MSVVAEPGCVTTGSALPTPPPLVTEPVVPRARFQVYVSSSRCFWRLLGRNNRAYARSPQVTVTVEESRELAALAARGALLGTVDLTSTNGREWSWVLTFEGLAVARSDGSYGRRVECLASVERFRSVAPTATTTYVRLIPRDLGRPAPVGPIAGIVRSRPRSSGATG</sequence>
<dbReference type="RefSeq" id="WP_141848525.1">
    <property type="nucleotide sequence ID" value="NZ_BAAAPR010000005.1"/>
</dbReference>
<name>A0A542E182_9MICO</name>
<gene>
    <name evidence="1" type="ORF">FB458_2209</name>
</gene>
<reference evidence="1 2" key="1">
    <citation type="submission" date="2019-06" db="EMBL/GenBank/DDBJ databases">
        <title>Sequencing the genomes of 1000 actinobacteria strains.</title>
        <authorList>
            <person name="Klenk H.-P."/>
        </authorList>
    </citation>
    <scope>NUCLEOTIDE SEQUENCE [LARGE SCALE GENOMIC DNA]</scope>
    <source>
        <strain evidence="1 2">DSM 18607</strain>
    </source>
</reference>
<evidence type="ECO:0000313" key="2">
    <source>
        <dbReference type="Proteomes" id="UP000317893"/>
    </source>
</evidence>
<evidence type="ECO:0000313" key="1">
    <source>
        <dbReference type="EMBL" id="TQJ09103.1"/>
    </source>
</evidence>